<name>A0A182JV15_9DIPT</name>
<keyword evidence="3" id="KW-1185">Reference proteome</keyword>
<dbReference type="AlphaFoldDB" id="A0A182JV15"/>
<protein>
    <submittedName>
        <fullName evidence="2">Uncharacterized protein</fullName>
    </submittedName>
</protein>
<evidence type="ECO:0000313" key="2">
    <source>
        <dbReference type="EnsemblMetazoa" id="ACHR002347-PA"/>
    </source>
</evidence>
<organism evidence="2 3">
    <name type="scientific">Anopheles christyi</name>
    <dbReference type="NCBI Taxonomy" id="43041"/>
    <lineage>
        <taxon>Eukaryota</taxon>
        <taxon>Metazoa</taxon>
        <taxon>Ecdysozoa</taxon>
        <taxon>Arthropoda</taxon>
        <taxon>Hexapoda</taxon>
        <taxon>Insecta</taxon>
        <taxon>Pterygota</taxon>
        <taxon>Neoptera</taxon>
        <taxon>Endopterygota</taxon>
        <taxon>Diptera</taxon>
        <taxon>Nematocera</taxon>
        <taxon>Culicoidea</taxon>
        <taxon>Culicidae</taxon>
        <taxon>Anophelinae</taxon>
        <taxon>Anopheles</taxon>
    </lineage>
</organism>
<evidence type="ECO:0000256" key="1">
    <source>
        <dbReference type="SAM" id="MobiDB-lite"/>
    </source>
</evidence>
<accession>A0A182JV15</accession>
<proteinExistence type="predicted"/>
<evidence type="ECO:0000313" key="3">
    <source>
        <dbReference type="Proteomes" id="UP000075881"/>
    </source>
</evidence>
<feature type="region of interest" description="Disordered" evidence="1">
    <location>
        <begin position="114"/>
        <end position="135"/>
    </location>
</feature>
<dbReference type="Proteomes" id="UP000075881">
    <property type="component" value="Unassembled WGS sequence"/>
</dbReference>
<reference evidence="2" key="2">
    <citation type="submission" date="2020-05" db="UniProtKB">
        <authorList>
            <consortium name="EnsemblMetazoa"/>
        </authorList>
    </citation>
    <scope>IDENTIFICATION</scope>
    <source>
        <strain evidence="2">ACHKN1017</strain>
    </source>
</reference>
<dbReference type="EnsemblMetazoa" id="ACHR002347-RA">
    <property type="protein sequence ID" value="ACHR002347-PA"/>
    <property type="gene ID" value="ACHR002347"/>
</dbReference>
<reference evidence="3" key="1">
    <citation type="submission" date="2013-03" db="EMBL/GenBank/DDBJ databases">
        <title>The Genome Sequence of Anopheles christyi ACHKN1017.</title>
        <authorList>
            <consortium name="The Broad Institute Genomics Platform"/>
            <person name="Neafsey D.E."/>
            <person name="Besansky N."/>
            <person name="Walker B."/>
            <person name="Young S.K."/>
            <person name="Zeng Q."/>
            <person name="Gargeya S."/>
            <person name="Fitzgerald M."/>
            <person name="Haas B."/>
            <person name="Abouelleil A."/>
            <person name="Allen A.W."/>
            <person name="Alvarado L."/>
            <person name="Arachchi H.M."/>
            <person name="Berlin A.M."/>
            <person name="Chapman S.B."/>
            <person name="Gainer-Dewar J."/>
            <person name="Goldberg J."/>
            <person name="Griggs A."/>
            <person name="Gujja S."/>
            <person name="Hansen M."/>
            <person name="Howarth C."/>
            <person name="Imamovic A."/>
            <person name="Ireland A."/>
            <person name="Larimer J."/>
            <person name="McCowan C."/>
            <person name="Murphy C."/>
            <person name="Pearson M."/>
            <person name="Poon T.W."/>
            <person name="Priest M."/>
            <person name="Roberts A."/>
            <person name="Saif S."/>
            <person name="Shea T."/>
            <person name="Sisk P."/>
            <person name="Sykes S."/>
            <person name="Wortman J."/>
            <person name="Nusbaum C."/>
            <person name="Birren B."/>
        </authorList>
    </citation>
    <scope>NUCLEOTIDE SEQUENCE [LARGE SCALE GENOMIC DNA]</scope>
    <source>
        <strain evidence="3">ACHKN1017</strain>
    </source>
</reference>
<sequence>MLPTNRYFYLMQRTILQYAIPSANSYGYYQQPTALPPSVGESQNVAVYSGNPNYYGVPGYDDRSSVGSWRNGWNDPYLQWKWNNYYNRYYYPSASGNYGAGWKDRYDGVKYYNSKRRQDSAQPVENKPETITTQRPRKKKLFVPNVWG</sequence>
<dbReference type="VEuPathDB" id="VectorBase:ACHR002347"/>